<comment type="caution">
    <text evidence="4">The sequence shown here is derived from an EMBL/GenBank/DDBJ whole genome shotgun (WGS) entry which is preliminary data.</text>
</comment>
<protein>
    <recommendedName>
        <fullName evidence="3">LysM domain-containing protein</fullName>
    </recommendedName>
</protein>
<evidence type="ECO:0000256" key="2">
    <source>
        <dbReference type="SAM" id="Phobius"/>
    </source>
</evidence>
<dbReference type="InterPro" id="IPR018392">
    <property type="entry name" value="LysM"/>
</dbReference>
<evidence type="ECO:0000259" key="3">
    <source>
        <dbReference type="PROSITE" id="PS51782"/>
    </source>
</evidence>
<proteinExistence type="predicted"/>
<dbReference type="SUPFAM" id="SSF54106">
    <property type="entry name" value="LysM domain"/>
    <property type="match status" value="1"/>
</dbReference>
<reference evidence="5" key="1">
    <citation type="submission" date="2016-03" db="EMBL/GenBank/DDBJ databases">
        <authorList>
            <person name="Ploux O."/>
        </authorList>
    </citation>
    <scope>NUCLEOTIDE SEQUENCE [LARGE SCALE GENOMIC DNA]</scope>
    <source>
        <strain evidence="5">UK7</strain>
    </source>
</reference>
<dbReference type="CDD" id="cd00118">
    <property type="entry name" value="LysM"/>
    <property type="match status" value="1"/>
</dbReference>
<gene>
    <name evidence="4" type="ORF">RCO7_11455</name>
</gene>
<keyword evidence="5" id="KW-1185">Reference proteome</keyword>
<dbReference type="Proteomes" id="UP000178129">
    <property type="component" value="Unassembled WGS sequence"/>
</dbReference>
<evidence type="ECO:0000313" key="5">
    <source>
        <dbReference type="Proteomes" id="UP000178129"/>
    </source>
</evidence>
<feature type="transmembrane region" description="Helical" evidence="2">
    <location>
        <begin position="79"/>
        <end position="99"/>
    </location>
</feature>
<keyword evidence="2" id="KW-0812">Transmembrane</keyword>
<organism evidence="4 5">
    <name type="scientific">Rhynchosporium graminicola</name>
    <dbReference type="NCBI Taxonomy" id="2792576"/>
    <lineage>
        <taxon>Eukaryota</taxon>
        <taxon>Fungi</taxon>
        <taxon>Dikarya</taxon>
        <taxon>Ascomycota</taxon>
        <taxon>Pezizomycotina</taxon>
        <taxon>Leotiomycetes</taxon>
        <taxon>Helotiales</taxon>
        <taxon>Ploettnerulaceae</taxon>
        <taxon>Rhynchosporium</taxon>
    </lineage>
</organism>
<evidence type="ECO:0000313" key="4">
    <source>
        <dbReference type="EMBL" id="CZT01871.1"/>
    </source>
</evidence>
<feature type="region of interest" description="Disordered" evidence="1">
    <location>
        <begin position="1"/>
        <end position="21"/>
    </location>
</feature>
<dbReference type="AlphaFoldDB" id="A0A1E1KUS1"/>
<evidence type="ECO:0000256" key="1">
    <source>
        <dbReference type="SAM" id="MobiDB-lite"/>
    </source>
</evidence>
<dbReference type="EMBL" id="FJUW01000023">
    <property type="protein sequence ID" value="CZT01871.1"/>
    <property type="molecule type" value="Genomic_DNA"/>
</dbReference>
<dbReference type="PROSITE" id="PS51782">
    <property type="entry name" value="LYSM"/>
    <property type="match status" value="1"/>
</dbReference>
<keyword evidence="2" id="KW-1133">Transmembrane helix</keyword>
<keyword evidence="2" id="KW-0472">Membrane</keyword>
<dbReference type="Pfam" id="PF01476">
    <property type="entry name" value="LysM"/>
    <property type="match status" value="1"/>
</dbReference>
<dbReference type="Gene3D" id="3.10.350.10">
    <property type="entry name" value="LysM domain"/>
    <property type="match status" value="1"/>
</dbReference>
<name>A0A1E1KUS1_9HELO</name>
<dbReference type="SMART" id="SM00257">
    <property type="entry name" value="LysM"/>
    <property type="match status" value="1"/>
</dbReference>
<dbReference type="STRING" id="914237.A0A1E1KUS1"/>
<dbReference type="InParanoid" id="A0A1E1KUS1"/>
<feature type="domain" description="LysM" evidence="3">
    <location>
        <begin position="116"/>
        <end position="160"/>
    </location>
</feature>
<sequence length="164" mass="18615">MPRYSSGDSDDENLPDGMKRVGYDADTQTYTYRDRDGSFWEGEPGARYGVLRESGTAYQPMTLERHQEMRDADRAAWRYMLPFFLLVLVVLLTLFRYLGFGSESLSTPLSCKVGFTGYFVKRGDSCWEIAHDRGIEVAELVRSNEGLNCDLIKTGIEICVPVKT</sequence>
<dbReference type="InterPro" id="IPR036779">
    <property type="entry name" value="LysM_dom_sf"/>
</dbReference>
<accession>A0A1E1KUS1</accession>